<feature type="transmembrane region" description="Helical" evidence="1">
    <location>
        <begin position="7"/>
        <end position="25"/>
    </location>
</feature>
<protein>
    <recommendedName>
        <fullName evidence="4">Septum formation initiator</fullName>
    </recommendedName>
</protein>
<dbReference type="OrthoDB" id="88710at2"/>
<evidence type="ECO:0000313" key="2">
    <source>
        <dbReference type="EMBL" id="STO31627.1"/>
    </source>
</evidence>
<keyword evidence="3" id="KW-1185">Reference proteome</keyword>
<sequence length="91" mass="11303">MIKKTDVIKYLFYLVALSIFTYYEYDLYLKYSYQKKIRDGIKKEKTDEIKRSFLLRKEDFYKDTEYKKEFEKLKLREAKEKKLLEEGGEEK</sequence>
<proteinExistence type="predicted"/>
<dbReference type="EMBL" id="UGGU01000003">
    <property type="protein sequence ID" value="STO31627.1"/>
    <property type="molecule type" value="Genomic_DNA"/>
</dbReference>
<accession>A0A377GXC3</accession>
<dbReference type="Proteomes" id="UP000255328">
    <property type="component" value="Unassembled WGS sequence"/>
</dbReference>
<evidence type="ECO:0008006" key="4">
    <source>
        <dbReference type="Google" id="ProtNLM"/>
    </source>
</evidence>
<keyword evidence="1" id="KW-1133">Transmembrane helix</keyword>
<keyword evidence="1" id="KW-0812">Transmembrane</keyword>
<dbReference type="AlphaFoldDB" id="A0A377GXC3"/>
<keyword evidence="1" id="KW-0472">Membrane</keyword>
<evidence type="ECO:0000256" key="1">
    <source>
        <dbReference type="SAM" id="Phobius"/>
    </source>
</evidence>
<gene>
    <name evidence="2" type="ORF">NCTC10723_01081</name>
</gene>
<reference evidence="2 3" key="1">
    <citation type="submission" date="2018-06" db="EMBL/GenBank/DDBJ databases">
        <authorList>
            <consortium name="Pathogen Informatics"/>
            <person name="Doyle S."/>
        </authorList>
    </citation>
    <scope>NUCLEOTIDE SEQUENCE [LARGE SCALE GENOMIC DNA]</scope>
    <source>
        <strain evidence="2 3">NCTC10723</strain>
    </source>
</reference>
<organism evidence="2 3">
    <name type="scientific">Fusobacterium necrogenes</name>
    <dbReference type="NCBI Taxonomy" id="858"/>
    <lineage>
        <taxon>Bacteria</taxon>
        <taxon>Fusobacteriati</taxon>
        <taxon>Fusobacteriota</taxon>
        <taxon>Fusobacteriia</taxon>
        <taxon>Fusobacteriales</taxon>
        <taxon>Fusobacteriaceae</taxon>
        <taxon>Fusobacterium</taxon>
    </lineage>
</organism>
<evidence type="ECO:0000313" key="3">
    <source>
        <dbReference type="Proteomes" id="UP000255328"/>
    </source>
</evidence>
<name>A0A377GXC3_9FUSO</name>
<dbReference type="RefSeq" id="WP_115270098.1">
    <property type="nucleotide sequence ID" value="NZ_CASFEE010000024.1"/>
</dbReference>